<protein>
    <submittedName>
        <fullName evidence="2">Uncharacterized protein</fullName>
    </submittedName>
</protein>
<comment type="caution">
    <text evidence="2">The sequence shown here is derived from an EMBL/GenBank/DDBJ whole genome shotgun (WGS) entry which is preliminary data.</text>
</comment>
<dbReference type="HOGENOM" id="CLU_2156686_0_0_11"/>
<evidence type="ECO:0000313" key="2">
    <source>
        <dbReference type="EMBL" id="EEZ61204.1"/>
    </source>
</evidence>
<evidence type="ECO:0000313" key="3">
    <source>
        <dbReference type="Proteomes" id="UP000006001"/>
    </source>
</evidence>
<dbReference type="Proteomes" id="UP000006001">
    <property type="component" value="Unassembled WGS sequence"/>
</dbReference>
<name>D0WH17_SLAES</name>
<gene>
    <name evidence="2" type="ORF">HMPREF0762_01282</name>
</gene>
<keyword evidence="1" id="KW-1133">Transmembrane helix</keyword>
<evidence type="ECO:0000256" key="1">
    <source>
        <dbReference type="SAM" id="Phobius"/>
    </source>
</evidence>
<sequence>MLVFFLIYLRARAMEEMYLSHANVTLHSDSYFGGLEEWVGMFAKARADFIVMCSEISTRGLASGSPLGAIIFFFFVCWFPSLVISGLIAGVVAAVYRAGSYVRGKPGRSEE</sequence>
<dbReference type="AlphaFoldDB" id="D0WH17"/>
<keyword evidence="1" id="KW-0472">Membrane</keyword>
<keyword evidence="3" id="KW-1185">Reference proteome</keyword>
<keyword evidence="1" id="KW-0812">Transmembrane</keyword>
<proteinExistence type="predicted"/>
<reference evidence="2" key="1">
    <citation type="submission" date="2009-10" db="EMBL/GenBank/DDBJ databases">
        <authorList>
            <person name="Weinstock G."/>
            <person name="Sodergren E."/>
            <person name="Clifton S."/>
            <person name="Fulton L."/>
            <person name="Fulton B."/>
            <person name="Courtney L."/>
            <person name="Fronick C."/>
            <person name="Harrison M."/>
            <person name="Strong C."/>
            <person name="Farmer C."/>
            <person name="Delahaunty K."/>
            <person name="Markovic C."/>
            <person name="Hall O."/>
            <person name="Minx P."/>
            <person name="Tomlinson C."/>
            <person name="Mitreva M."/>
            <person name="Nelson J."/>
            <person name="Hou S."/>
            <person name="Wollam A."/>
            <person name="Pepin K.H."/>
            <person name="Johnson M."/>
            <person name="Bhonagiri V."/>
            <person name="Nash W.E."/>
            <person name="Warren W."/>
            <person name="Chinwalla A."/>
            <person name="Mardis E.R."/>
            <person name="Wilson R.K."/>
        </authorList>
    </citation>
    <scope>NUCLEOTIDE SEQUENCE [LARGE SCALE GENOMIC DNA]</scope>
    <source>
        <strain evidence="2">ATCC 700122</strain>
    </source>
</reference>
<feature type="transmembrane region" description="Helical" evidence="1">
    <location>
        <begin position="69"/>
        <end position="96"/>
    </location>
</feature>
<organism evidence="2 3">
    <name type="scientific">Slackia exigua (strain ATCC 700122 / DSM 15923 / CIP 105133 / JCM 11022 / KCTC 5966 / S-7)</name>
    <dbReference type="NCBI Taxonomy" id="649764"/>
    <lineage>
        <taxon>Bacteria</taxon>
        <taxon>Bacillati</taxon>
        <taxon>Actinomycetota</taxon>
        <taxon>Coriobacteriia</taxon>
        <taxon>Eggerthellales</taxon>
        <taxon>Eggerthellaceae</taxon>
        <taxon>Slackia</taxon>
    </lineage>
</organism>
<accession>D0WH17</accession>
<dbReference type="EMBL" id="ACUX02000007">
    <property type="protein sequence ID" value="EEZ61204.1"/>
    <property type="molecule type" value="Genomic_DNA"/>
</dbReference>